<accession>A0A0B7MBG8</accession>
<organism evidence="5 6">
    <name type="scientific">Syntrophaceticus schinkii</name>
    <dbReference type="NCBI Taxonomy" id="499207"/>
    <lineage>
        <taxon>Bacteria</taxon>
        <taxon>Bacillati</taxon>
        <taxon>Bacillota</taxon>
        <taxon>Clostridia</taxon>
        <taxon>Thermoanaerobacterales</taxon>
        <taxon>Thermoanaerobacterales Family III. Incertae Sedis</taxon>
        <taxon>Syntrophaceticus</taxon>
    </lineage>
</organism>
<sequence length="232" mass="25470">MTKRCTDKDKIQYAILTQRCMNTDKIPDYLDGELKGEAEVLFKQHLKDCPQCRQELKKWEAMFSILELPQQDPGPGFANSVLEAINHQQTEAINLQPAGIRSPWKLKNLALLLAGVFLLAFSLSCWLLAGAGQLPLIHAVGQSCRIILETALGLLPAPLAAVIYQVESSLGGFLVALLSAVQQKLLFLFSLGEAFFVIIRALSPVTWAVMLATGFVSSLLLGRMLGNGHHFI</sequence>
<keyword evidence="3" id="KW-1133">Transmembrane helix</keyword>
<keyword evidence="6" id="KW-1185">Reference proteome</keyword>
<evidence type="ECO:0000313" key="5">
    <source>
        <dbReference type="EMBL" id="CEO87844.1"/>
    </source>
</evidence>
<dbReference type="RefSeq" id="WP_044664134.1">
    <property type="nucleotide sequence ID" value="NZ_CDRZ01000035.1"/>
</dbReference>
<proteinExistence type="inferred from homology"/>
<dbReference type="EMBL" id="CDRZ01000035">
    <property type="protein sequence ID" value="CEO87844.1"/>
    <property type="molecule type" value="Genomic_DNA"/>
</dbReference>
<dbReference type="Pfam" id="PF13490">
    <property type="entry name" value="zf-HC2"/>
    <property type="match status" value="1"/>
</dbReference>
<dbReference type="InterPro" id="IPR027383">
    <property type="entry name" value="Znf_put"/>
</dbReference>
<feature type="domain" description="Putative zinc-finger" evidence="4">
    <location>
        <begin position="24"/>
        <end position="53"/>
    </location>
</feature>
<evidence type="ECO:0000256" key="3">
    <source>
        <dbReference type="SAM" id="Phobius"/>
    </source>
</evidence>
<name>A0A0B7MBG8_9FIRM</name>
<gene>
    <name evidence="5" type="ORF">SSCH_130009</name>
</gene>
<feature type="transmembrane region" description="Helical" evidence="3">
    <location>
        <begin position="159"/>
        <end position="178"/>
    </location>
</feature>
<keyword evidence="3" id="KW-0472">Membrane</keyword>
<comment type="similarity">
    <text evidence="1">Belongs to the zinc-associated anti-sigma factor (ZAS) superfamily. Anti-sigma-W factor family.</text>
</comment>
<keyword evidence="3" id="KW-0812">Transmembrane</keyword>
<dbReference type="AlphaFoldDB" id="A0A0B7MBG8"/>
<dbReference type="OrthoDB" id="1723545at2"/>
<reference evidence="6" key="1">
    <citation type="submission" date="2015-01" db="EMBL/GenBank/DDBJ databases">
        <authorList>
            <person name="Manzoor Shahid"/>
            <person name="Zubair Saima"/>
        </authorList>
    </citation>
    <scope>NUCLEOTIDE SEQUENCE [LARGE SCALE GENOMIC DNA]</scope>
    <source>
        <strain evidence="6">Sp3</strain>
    </source>
</reference>
<evidence type="ECO:0000313" key="6">
    <source>
        <dbReference type="Proteomes" id="UP000046155"/>
    </source>
</evidence>
<evidence type="ECO:0000256" key="2">
    <source>
        <dbReference type="ARBA" id="ARBA00024438"/>
    </source>
</evidence>
<dbReference type="Proteomes" id="UP000046155">
    <property type="component" value="Unassembled WGS sequence"/>
</dbReference>
<dbReference type="Gene3D" id="1.10.10.1320">
    <property type="entry name" value="Anti-sigma factor, zinc-finger domain"/>
    <property type="match status" value="1"/>
</dbReference>
<protein>
    <recommendedName>
        <fullName evidence="2">Anti-sigma-W factor RsiW</fullName>
    </recommendedName>
</protein>
<evidence type="ECO:0000259" key="4">
    <source>
        <dbReference type="Pfam" id="PF13490"/>
    </source>
</evidence>
<evidence type="ECO:0000256" key="1">
    <source>
        <dbReference type="ARBA" id="ARBA00024353"/>
    </source>
</evidence>
<dbReference type="InterPro" id="IPR041916">
    <property type="entry name" value="Anti_sigma_zinc_sf"/>
</dbReference>
<feature type="transmembrane region" description="Helical" evidence="3">
    <location>
        <begin position="109"/>
        <end position="129"/>
    </location>
</feature>